<accession>A0A1G6LKB5</accession>
<dbReference type="AlphaFoldDB" id="A0A1G6LKB5"/>
<gene>
    <name evidence="2" type="ORF">SAMN04488588_1058</name>
</gene>
<feature type="chain" id="PRO_5011740964" evidence="1">
    <location>
        <begin position="19"/>
        <end position="399"/>
    </location>
</feature>
<evidence type="ECO:0000313" key="2">
    <source>
        <dbReference type="EMBL" id="SDC43467.1"/>
    </source>
</evidence>
<reference evidence="2 3" key="1">
    <citation type="submission" date="2016-10" db="EMBL/GenBank/DDBJ databases">
        <authorList>
            <person name="de Groot N.N."/>
        </authorList>
    </citation>
    <scope>NUCLEOTIDE SEQUENCE [LARGE SCALE GENOMIC DNA]</scope>
    <source>
        <strain evidence="2 3">WG14</strain>
    </source>
</reference>
<evidence type="ECO:0000313" key="3">
    <source>
        <dbReference type="Proteomes" id="UP000199322"/>
    </source>
</evidence>
<name>A0A1G6LKB5_9BACT</name>
<keyword evidence="1" id="KW-0732">Signal</keyword>
<proteinExistence type="predicted"/>
<dbReference type="Proteomes" id="UP000199322">
    <property type="component" value="Unassembled WGS sequence"/>
</dbReference>
<sequence length="399" mass="46370">MKKLTFLMVLTISFLAFSNPLSLIFKDAIVNFEEMKPGDHIMSEDENILWVEGSEKWSIKTNKYNFSFNLVDLDQFTGEIKEIEDNIFEVVDSNKILFYNSNLGKWATTDKKNFPFIKNSKHLSIYAKQNVLVATYKKASWSMIYELYPDGKFTKNVEISGAETLENSRVYLINDYLQENIQNFSLMTRNIAAESKSYDFQEDIVQNIYTLDLGNLDINSDKSVINIDTRKILLFEDYLEIPLPYTTQNANPYIIRHIENTKENGLGIEIPQGKLWINEKFDNETVPLNKINIDSYSIGESIVLNMDKSWNFYYSNNIISDVKINNETRMTQRNINLTNHSDDYKWVLISEKSANIQLDDYSVNDDYDTLINDSKKGEINIKIKMNPNSSISVDLIYKK</sequence>
<keyword evidence="3" id="KW-1185">Reference proteome</keyword>
<dbReference type="RefSeq" id="WP_091403408.1">
    <property type="nucleotide sequence ID" value="NZ_FMYV01000004.1"/>
</dbReference>
<evidence type="ECO:0000256" key="1">
    <source>
        <dbReference type="SAM" id="SignalP"/>
    </source>
</evidence>
<dbReference type="EMBL" id="FMYV01000004">
    <property type="protein sequence ID" value="SDC43467.1"/>
    <property type="molecule type" value="Genomic_DNA"/>
</dbReference>
<organism evidence="2 3">
    <name type="scientific">Geotoga petraea</name>
    <dbReference type="NCBI Taxonomy" id="28234"/>
    <lineage>
        <taxon>Bacteria</taxon>
        <taxon>Thermotogati</taxon>
        <taxon>Thermotogota</taxon>
        <taxon>Thermotogae</taxon>
        <taxon>Petrotogales</taxon>
        <taxon>Petrotogaceae</taxon>
        <taxon>Geotoga</taxon>
    </lineage>
</organism>
<protein>
    <submittedName>
        <fullName evidence="2">Uncharacterized protein</fullName>
    </submittedName>
</protein>
<feature type="signal peptide" evidence="1">
    <location>
        <begin position="1"/>
        <end position="18"/>
    </location>
</feature>